<dbReference type="EMBL" id="CAXLJM020000093">
    <property type="protein sequence ID" value="CAL8132720.1"/>
    <property type="molecule type" value="Genomic_DNA"/>
</dbReference>
<sequence>MYSKTLVLLGVFAVVALAVGSPVQVSVTEVELEAPKEIQTVTLKETVIPPPNFLRTSTFCYMDEAQEACKAREDQQERENDQNELAGLNEWISGMSASGKQEWRSQYPEAASRYDQLNASG</sequence>
<gene>
    <name evidence="2" type="ORF">ODALV1_LOCUS24728</name>
</gene>
<evidence type="ECO:0000313" key="2">
    <source>
        <dbReference type="EMBL" id="CAL8132720.1"/>
    </source>
</evidence>
<dbReference type="Proteomes" id="UP001642540">
    <property type="component" value="Unassembled WGS sequence"/>
</dbReference>
<feature type="signal peptide" evidence="1">
    <location>
        <begin position="1"/>
        <end position="20"/>
    </location>
</feature>
<comment type="caution">
    <text evidence="2">The sequence shown here is derived from an EMBL/GenBank/DDBJ whole genome shotgun (WGS) entry which is preliminary data.</text>
</comment>
<reference evidence="2 3" key="1">
    <citation type="submission" date="2024-08" db="EMBL/GenBank/DDBJ databases">
        <authorList>
            <person name="Cucini C."/>
            <person name="Frati F."/>
        </authorList>
    </citation>
    <scope>NUCLEOTIDE SEQUENCE [LARGE SCALE GENOMIC DNA]</scope>
</reference>
<keyword evidence="1" id="KW-0732">Signal</keyword>
<organism evidence="2 3">
    <name type="scientific">Orchesella dallaii</name>
    <dbReference type="NCBI Taxonomy" id="48710"/>
    <lineage>
        <taxon>Eukaryota</taxon>
        <taxon>Metazoa</taxon>
        <taxon>Ecdysozoa</taxon>
        <taxon>Arthropoda</taxon>
        <taxon>Hexapoda</taxon>
        <taxon>Collembola</taxon>
        <taxon>Entomobryomorpha</taxon>
        <taxon>Entomobryoidea</taxon>
        <taxon>Orchesellidae</taxon>
        <taxon>Orchesellinae</taxon>
        <taxon>Orchesella</taxon>
    </lineage>
</organism>
<proteinExistence type="predicted"/>
<protein>
    <submittedName>
        <fullName evidence="2">Uncharacterized protein</fullName>
    </submittedName>
</protein>
<evidence type="ECO:0000256" key="1">
    <source>
        <dbReference type="SAM" id="SignalP"/>
    </source>
</evidence>
<name>A0ABP1RQ64_9HEXA</name>
<accession>A0ABP1RQ64</accession>
<keyword evidence="3" id="KW-1185">Reference proteome</keyword>
<feature type="chain" id="PRO_5046374893" evidence="1">
    <location>
        <begin position="21"/>
        <end position="121"/>
    </location>
</feature>
<evidence type="ECO:0000313" key="3">
    <source>
        <dbReference type="Proteomes" id="UP001642540"/>
    </source>
</evidence>